<dbReference type="Proteomes" id="UP001458880">
    <property type="component" value="Unassembled WGS sequence"/>
</dbReference>
<evidence type="ECO:0000256" key="1">
    <source>
        <dbReference type="SAM" id="SignalP"/>
    </source>
</evidence>
<dbReference type="AlphaFoldDB" id="A0AAW1JCW4"/>
<keyword evidence="1" id="KW-0732">Signal</keyword>
<proteinExistence type="predicted"/>
<evidence type="ECO:0000313" key="2">
    <source>
        <dbReference type="EMBL" id="KAK9701225.1"/>
    </source>
</evidence>
<name>A0AAW1JCW4_POPJA</name>
<feature type="signal peptide" evidence="1">
    <location>
        <begin position="1"/>
        <end position="18"/>
    </location>
</feature>
<evidence type="ECO:0000313" key="3">
    <source>
        <dbReference type="Proteomes" id="UP001458880"/>
    </source>
</evidence>
<sequence length="179" mass="19592">MKCVIFFLLVAYLAIVTASGYGYLKTYKYGYLSPSLGYRPSYVGETSSDYFGNLGNNRQGYRQRGYDGYSNQYGSNFGSGYGGYGVGSYGLRPWYNNYGSSYIPDFYKPNYNPYGTGLGSYGNNYGSYGNKYGSYGNNYGSYGKDAAGYGLALGGYYSGLSNYPSTYSGYGGYGYSSQK</sequence>
<reference evidence="2" key="1">
    <citation type="submission" date="2023-05" db="EMBL/GenBank/DDBJ databases">
        <authorList>
            <person name="Nardi F."/>
            <person name="Carapelli A."/>
            <person name="Cucini C."/>
        </authorList>
    </citation>
    <scope>NUCLEOTIDE SEQUENCE</scope>
    <source>
        <strain evidence="2">DMR45628</strain>
        <tissue evidence="2">Testes</tissue>
    </source>
</reference>
<feature type="chain" id="PRO_5044717839" evidence="1">
    <location>
        <begin position="19"/>
        <end position="179"/>
    </location>
</feature>
<protein>
    <submittedName>
        <fullName evidence="2">Uncharacterized protein</fullName>
    </submittedName>
</protein>
<comment type="caution">
    <text evidence="2">The sequence shown here is derived from an EMBL/GenBank/DDBJ whole genome shotgun (WGS) entry which is preliminary data.</text>
</comment>
<dbReference type="EMBL" id="JASPKY010000419">
    <property type="protein sequence ID" value="KAK9701225.1"/>
    <property type="molecule type" value="Genomic_DNA"/>
</dbReference>
<organism evidence="2 3">
    <name type="scientific">Popillia japonica</name>
    <name type="common">Japanese beetle</name>
    <dbReference type="NCBI Taxonomy" id="7064"/>
    <lineage>
        <taxon>Eukaryota</taxon>
        <taxon>Metazoa</taxon>
        <taxon>Ecdysozoa</taxon>
        <taxon>Arthropoda</taxon>
        <taxon>Hexapoda</taxon>
        <taxon>Insecta</taxon>
        <taxon>Pterygota</taxon>
        <taxon>Neoptera</taxon>
        <taxon>Endopterygota</taxon>
        <taxon>Coleoptera</taxon>
        <taxon>Polyphaga</taxon>
        <taxon>Scarabaeiformia</taxon>
        <taxon>Scarabaeidae</taxon>
        <taxon>Rutelinae</taxon>
        <taxon>Popillia</taxon>
    </lineage>
</organism>
<keyword evidence="3" id="KW-1185">Reference proteome</keyword>
<gene>
    <name evidence="2" type="ORF">QE152_g30762</name>
</gene>
<reference evidence="2 3" key="2">
    <citation type="journal article" date="2024" name="BMC Genomics">
        <title>De novo assembly and annotation of Popillia japonica's genome with initial clues to its potential as an invasive pest.</title>
        <authorList>
            <person name="Cucini C."/>
            <person name="Boschi S."/>
            <person name="Funari R."/>
            <person name="Cardaioli E."/>
            <person name="Iannotti N."/>
            <person name="Marturano G."/>
            <person name="Paoli F."/>
            <person name="Bruttini M."/>
            <person name="Carapelli A."/>
            <person name="Frati F."/>
            <person name="Nardi F."/>
        </authorList>
    </citation>
    <scope>NUCLEOTIDE SEQUENCE [LARGE SCALE GENOMIC DNA]</scope>
    <source>
        <strain evidence="2">DMR45628</strain>
    </source>
</reference>
<accession>A0AAW1JCW4</accession>
<dbReference type="EMBL" id="JASPKY010000419">
    <property type="protein sequence ID" value="KAK9701224.1"/>
    <property type="molecule type" value="Genomic_DNA"/>
</dbReference>